<dbReference type="Pfam" id="PF14181">
    <property type="entry name" value="YqfQ"/>
    <property type="match status" value="1"/>
</dbReference>
<evidence type="ECO:0008006" key="4">
    <source>
        <dbReference type="Google" id="ProtNLM"/>
    </source>
</evidence>
<feature type="compositionally biased region" description="Low complexity" evidence="1">
    <location>
        <begin position="136"/>
        <end position="146"/>
    </location>
</feature>
<protein>
    <recommendedName>
        <fullName evidence="4">YqfQ-like protein</fullName>
    </recommendedName>
</protein>
<feature type="compositionally biased region" description="Basic and acidic residues" evidence="1">
    <location>
        <begin position="147"/>
        <end position="162"/>
    </location>
</feature>
<gene>
    <name evidence="2" type="ORF">KHA93_08480</name>
</gene>
<dbReference type="EMBL" id="JAGYPJ010000001">
    <property type="protein sequence ID" value="MBS4199690.1"/>
    <property type="molecule type" value="Genomic_DNA"/>
</dbReference>
<organism evidence="2 3">
    <name type="scientific">Lederbergia citrisecunda</name>
    <dbReference type="NCBI Taxonomy" id="2833583"/>
    <lineage>
        <taxon>Bacteria</taxon>
        <taxon>Bacillati</taxon>
        <taxon>Bacillota</taxon>
        <taxon>Bacilli</taxon>
        <taxon>Bacillales</taxon>
        <taxon>Bacillaceae</taxon>
        <taxon>Lederbergia</taxon>
    </lineage>
</organism>
<feature type="region of interest" description="Disordered" evidence="1">
    <location>
        <begin position="133"/>
        <end position="200"/>
    </location>
</feature>
<dbReference type="Proteomes" id="UP000682713">
    <property type="component" value="Unassembled WGS sequence"/>
</dbReference>
<dbReference type="AlphaFoldDB" id="A0A942TL93"/>
<evidence type="ECO:0000313" key="2">
    <source>
        <dbReference type="EMBL" id="MBS4199690.1"/>
    </source>
</evidence>
<accession>A0A942TL93</accession>
<sequence length="200" mass="21707">MKFIMLGNRMPPGRGMPTFRGPSMGGNPFGRGFGGRPPVGANAGGGNILARLFQRQGGTMASQAPQAANMFARGAGQTSFLQGLTNTRNISGFLTNTQQVLNTARQFGPLVQQYGPMIRNLPAMWRLYKGFKNLPSTDSDNTNTTSEETKKDLPKPKNESVKKVNVSASKTVSEQRKIVNQSTKKRKKGESVPKLYIPSS</sequence>
<reference evidence="2 3" key="1">
    <citation type="submission" date="2021-05" db="EMBL/GenBank/DDBJ databases">
        <title>Novel Bacillus species.</title>
        <authorList>
            <person name="Liu G."/>
        </authorList>
    </citation>
    <scope>NUCLEOTIDE SEQUENCE [LARGE SCALE GENOMIC DNA]</scope>
    <source>
        <strain evidence="2 3">FJAT-49732</strain>
    </source>
</reference>
<proteinExistence type="predicted"/>
<comment type="caution">
    <text evidence="2">The sequence shown here is derived from an EMBL/GenBank/DDBJ whole genome shotgun (WGS) entry which is preliminary data.</text>
</comment>
<evidence type="ECO:0000313" key="3">
    <source>
        <dbReference type="Proteomes" id="UP000682713"/>
    </source>
</evidence>
<evidence type="ECO:0000256" key="1">
    <source>
        <dbReference type="SAM" id="MobiDB-lite"/>
    </source>
</evidence>
<name>A0A942TL93_9BACI</name>
<dbReference type="InterPro" id="IPR025571">
    <property type="entry name" value="YqfQ"/>
</dbReference>
<feature type="compositionally biased region" description="Polar residues" evidence="1">
    <location>
        <begin position="166"/>
        <end position="182"/>
    </location>
</feature>
<dbReference type="RefSeq" id="WP_213110346.1">
    <property type="nucleotide sequence ID" value="NZ_JAGYPJ010000001.1"/>
</dbReference>
<keyword evidence="3" id="KW-1185">Reference proteome</keyword>